<feature type="domain" description="Protein kinase" evidence="1">
    <location>
        <begin position="1"/>
        <end position="75"/>
    </location>
</feature>
<evidence type="ECO:0000259" key="1">
    <source>
        <dbReference type="PROSITE" id="PS50011"/>
    </source>
</evidence>
<dbReference type="GO" id="GO:0004672">
    <property type="term" value="F:protein kinase activity"/>
    <property type="evidence" value="ECO:0007669"/>
    <property type="project" value="InterPro"/>
</dbReference>
<protein>
    <recommendedName>
        <fullName evidence="1">Protein kinase domain-containing protein</fullName>
    </recommendedName>
</protein>
<dbReference type="PANTHER" id="PTHR11909">
    <property type="entry name" value="CASEIN KINASE-RELATED"/>
    <property type="match status" value="1"/>
</dbReference>
<dbReference type="Proteomes" id="UP000663889">
    <property type="component" value="Unassembled WGS sequence"/>
</dbReference>
<evidence type="ECO:0000313" key="2">
    <source>
        <dbReference type="EMBL" id="CAF1000282.1"/>
    </source>
</evidence>
<evidence type="ECO:0000313" key="3">
    <source>
        <dbReference type="Proteomes" id="UP000663889"/>
    </source>
</evidence>
<dbReference type="InterPro" id="IPR000719">
    <property type="entry name" value="Prot_kinase_dom"/>
</dbReference>
<dbReference type="InterPro" id="IPR050235">
    <property type="entry name" value="CK1_Ser-Thr_kinase"/>
</dbReference>
<comment type="caution">
    <text evidence="2">The sequence shown here is derived from an EMBL/GenBank/DDBJ whole genome shotgun (WGS) entry which is preliminary data.</text>
</comment>
<dbReference type="PROSITE" id="PS50011">
    <property type="entry name" value="PROTEIN_KINASE_DOM"/>
    <property type="match status" value="1"/>
</dbReference>
<reference evidence="2" key="1">
    <citation type="submission" date="2021-02" db="EMBL/GenBank/DDBJ databases">
        <authorList>
            <person name="Nowell W R."/>
        </authorList>
    </citation>
    <scope>NUCLEOTIDE SEQUENCE</scope>
</reference>
<gene>
    <name evidence="2" type="ORF">SEV965_LOCUS10748</name>
</gene>
<dbReference type="SUPFAM" id="SSF56112">
    <property type="entry name" value="Protein kinase-like (PK-like)"/>
    <property type="match status" value="1"/>
</dbReference>
<dbReference type="GO" id="GO:0005524">
    <property type="term" value="F:ATP binding"/>
    <property type="evidence" value="ECO:0007669"/>
    <property type="project" value="InterPro"/>
</dbReference>
<dbReference type="AlphaFoldDB" id="A0A814GRM7"/>
<sequence>MGVFAWSHRLYLIDFGLSKRYIDSKTRRHIIYREGKGLTGTPRYASINSHLGKEQSRRDDLEALGYVLVYLYEGR</sequence>
<dbReference type="InterPro" id="IPR011009">
    <property type="entry name" value="Kinase-like_dom_sf"/>
</dbReference>
<name>A0A814GRM7_9BILA</name>
<dbReference type="Gene3D" id="1.10.510.10">
    <property type="entry name" value="Transferase(Phosphotransferase) domain 1"/>
    <property type="match status" value="1"/>
</dbReference>
<dbReference type="EMBL" id="CAJNOU010000447">
    <property type="protein sequence ID" value="CAF1000282.1"/>
    <property type="molecule type" value="Genomic_DNA"/>
</dbReference>
<proteinExistence type="predicted"/>
<accession>A0A814GRM7</accession>
<organism evidence="2 3">
    <name type="scientific">Rotaria sordida</name>
    <dbReference type="NCBI Taxonomy" id="392033"/>
    <lineage>
        <taxon>Eukaryota</taxon>
        <taxon>Metazoa</taxon>
        <taxon>Spiralia</taxon>
        <taxon>Gnathifera</taxon>
        <taxon>Rotifera</taxon>
        <taxon>Eurotatoria</taxon>
        <taxon>Bdelloidea</taxon>
        <taxon>Philodinida</taxon>
        <taxon>Philodinidae</taxon>
        <taxon>Rotaria</taxon>
    </lineage>
</organism>